<dbReference type="InterPro" id="IPR023398">
    <property type="entry name" value="TIF_eIF4e-like"/>
</dbReference>
<dbReference type="Pfam" id="PF08939">
    <property type="entry name" value="Bles03"/>
    <property type="match status" value="2"/>
</dbReference>
<evidence type="ECO:0000313" key="4">
    <source>
        <dbReference type="EMBL" id="RDB17529.1"/>
    </source>
</evidence>
<feature type="compositionally biased region" description="Polar residues" evidence="2">
    <location>
        <begin position="20"/>
        <end position="33"/>
    </location>
</feature>
<dbReference type="OrthoDB" id="10067381at2759"/>
<dbReference type="PANTHER" id="PTHR31977">
    <property type="entry name" value="UPF0696 PROTEIN C11ORF68"/>
    <property type="match status" value="1"/>
</dbReference>
<dbReference type="SMART" id="SM00507">
    <property type="entry name" value="HNHc"/>
    <property type="match status" value="1"/>
</dbReference>
<evidence type="ECO:0000256" key="2">
    <source>
        <dbReference type="SAM" id="MobiDB-lite"/>
    </source>
</evidence>
<dbReference type="SUPFAM" id="SSF55418">
    <property type="entry name" value="eIF4e-like"/>
    <property type="match status" value="1"/>
</dbReference>
<keyword evidence="5" id="KW-1185">Reference proteome</keyword>
<dbReference type="AlphaFoldDB" id="A0A369J639"/>
<name>A0A369J639_HYPMA</name>
<feature type="region of interest" description="Disordered" evidence="2">
    <location>
        <begin position="1"/>
        <end position="33"/>
    </location>
</feature>
<dbReference type="InParanoid" id="A0A369J639"/>
<dbReference type="CDD" id="cd00085">
    <property type="entry name" value="HNHc"/>
    <property type="match status" value="1"/>
</dbReference>
<dbReference type="Proteomes" id="UP000076154">
    <property type="component" value="Unassembled WGS sequence"/>
</dbReference>
<evidence type="ECO:0000256" key="1">
    <source>
        <dbReference type="ARBA" id="ARBA00010568"/>
    </source>
</evidence>
<dbReference type="PANTHER" id="PTHR31977:SF1">
    <property type="entry name" value="UPF0696 PROTEIN C11ORF68"/>
    <property type="match status" value="1"/>
</dbReference>
<evidence type="ECO:0000259" key="3">
    <source>
        <dbReference type="SMART" id="SM00507"/>
    </source>
</evidence>
<dbReference type="InterPro" id="IPR003615">
    <property type="entry name" value="HNH_nuc"/>
</dbReference>
<comment type="caution">
    <text evidence="4">The sequence shown here is derived from an EMBL/GenBank/DDBJ whole genome shotgun (WGS) entry which is preliminary data.</text>
</comment>
<evidence type="ECO:0000313" key="5">
    <source>
        <dbReference type="Proteomes" id="UP000076154"/>
    </source>
</evidence>
<comment type="similarity">
    <text evidence="1">Belongs to the UPF0696 family.</text>
</comment>
<accession>A0A369J639</accession>
<dbReference type="Gene3D" id="3.30.760.10">
    <property type="entry name" value="RNA Cap, Translation Initiation Factor Eif4e"/>
    <property type="match status" value="1"/>
</dbReference>
<dbReference type="EMBL" id="LUEZ02000110">
    <property type="protein sequence ID" value="RDB17529.1"/>
    <property type="molecule type" value="Genomic_DNA"/>
</dbReference>
<proteinExistence type="inferred from homology"/>
<gene>
    <name evidence="4" type="ORF">Hypma_001262</name>
</gene>
<sequence length="415" mass="46521">MSDTTPVTQSQSPAPPEESNVGSSLSRTSPEPSFHLSVTRTWGNRTLPVNSAAWRALRAQILARDNRTCASCGYASPHGRAMKIDHKDGNASNNDPANLRVHCPPCETLRHCGLAGVNGWVMIARSDMDQLEILRRTREIFEGSGRIPGFLEIDPLATSVDMHTVDFANILLETDWEALPEEMRSLKGFFTEKASELFSDTMPLAKGRQVETVDDSDVSDRRAKEIRDIETSLPWVRYSPEAHESLKKFFRAYPPSTTEQSKIAWICIDNPRAQEGRTEGDVAALCRGWDEICANSEASISELDKLAHRFGVLSGKWLIFPPRGIVDDVWARIARATHAGTLGSSAKVSPRNDIGSHVICVFTDDYTDYDEVRRVRDSLNRLGHKQPIGYKPDVYTYCDVYKGNRWNIPPTRYRL</sequence>
<organism evidence="4 5">
    <name type="scientific">Hypsizygus marmoreus</name>
    <name type="common">White beech mushroom</name>
    <name type="synonym">Agaricus marmoreus</name>
    <dbReference type="NCBI Taxonomy" id="39966"/>
    <lineage>
        <taxon>Eukaryota</taxon>
        <taxon>Fungi</taxon>
        <taxon>Dikarya</taxon>
        <taxon>Basidiomycota</taxon>
        <taxon>Agaricomycotina</taxon>
        <taxon>Agaricomycetes</taxon>
        <taxon>Agaricomycetidae</taxon>
        <taxon>Agaricales</taxon>
        <taxon>Tricholomatineae</taxon>
        <taxon>Lyophyllaceae</taxon>
        <taxon>Hypsizygus</taxon>
    </lineage>
</organism>
<reference evidence="4" key="1">
    <citation type="submission" date="2018-04" db="EMBL/GenBank/DDBJ databases">
        <title>Whole genome sequencing of Hypsizygus marmoreus.</title>
        <authorList>
            <person name="Choi I.-G."/>
            <person name="Min B."/>
            <person name="Kim J.-G."/>
            <person name="Kim S."/>
            <person name="Oh Y.-L."/>
            <person name="Kong W.-S."/>
            <person name="Park H."/>
            <person name="Jeong J."/>
            <person name="Song E.-S."/>
        </authorList>
    </citation>
    <scope>NUCLEOTIDE SEQUENCE [LARGE SCALE GENOMIC DNA]</scope>
    <source>
        <strain evidence="4">51987-8</strain>
    </source>
</reference>
<feature type="compositionally biased region" description="Polar residues" evidence="2">
    <location>
        <begin position="1"/>
        <end position="12"/>
    </location>
</feature>
<dbReference type="InterPro" id="IPR015034">
    <property type="entry name" value="Bles03"/>
</dbReference>
<protein>
    <recommendedName>
        <fullName evidence="3">HNH nuclease domain-containing protein</fullName>
    </recommendedName>
</protein>
<feature type="domain" description="HNH nuclease" evidence="3">
    <location>
        <begin position="56"/>
        <end position="108"/>
    </location>
</feature>